<proteinExistence type="predicted"/>
<dbReference type="Gene3D" id="3.40.50.720">
    <property type="entry name" value="NAD(P)-binding Rossmann-like Domain"/>
    <property type="match status" value="1"/>
</dbReference>
<dbReference type="PANTHER" id="PTHR45458:SF1">
    <property type="entry name" value="SHORT CHAIN DEHYDROGENASE"/>
    <property type="match status" value="1"/>
</dbReference>
<accession>A0A2R3ILX8</accession>
<name>A0A2R3ILX8_9PSED</name>
<dbReference type="NCBIfam" id="NF006035">
    <property type="entry name" value="PRK08177.1"/>
    <property type="match status" value="1"/>
</dbReference>
<evidence type="ECO:0000313" key="2">
    <source>
        <dbReference type="Proteomes" id="UP000238390"/>
    </source>
</evidence>
<sequence>MHNVLIVGASRGIGLGLVARYLDSGARVYAVARRPEDSAGLQALRHASGDRLQLVTGNLDDAQCAGAILRALAEERLDRLVVNAGVYGPADQDVTTIDGAQIAQLFLTNAIAPLRLARALSGKVREGGVVAFMSSQMASLGLGLSATMPLYGASKATLNSLVRSWQAELGELPFSLLLLHPGWVRTEMGGESAPLSVEESSAGLVAAVEDAAGANACRFVDYRNQPLPW</sequence>
<dbReference type="PRINTS" id="PR00081">
    <property type="entry name" value="GDHRDH"/>
</dbReference>
<reference evidence="1 2" key="1">
    <citation type="submission" date="2018-02" db="EMBL/GenBank/DDBJ databases">
        <title>FDA/CDC Antimicrobial Resistant Isolate Bank Genome Sequencing.</title>
        <authorList>
            <person name="Benahmed F.H."/>
            <person name="Lutgring J.D."/>
            <person name="Yoo B."/>
            <person name="Machado M."/>
            <person name="Brown A."/>
            <person name="McAllister G."/>
            <person name="Perry A."/>
            <person name="Halpin A.L."/>
            <person name="Vavikolanu K."/>
            <person name="Ott S."/>
            <person name="Zhao X."/>
            <person name="Tallon L.J."/>
            <person name="Sadzewicz L."/>
            <person name="Aluvathingal J."/>
            <person name="Nadendla S."/>
            <person name="Voskania-kordi A."/>
            <person name="Simonyan V."/>
            <person name="Patel J."/>
            <person name="Shawar R.M."/>
        </authorList>
    </citation>
    <scope>NUCLEOTIDE SEQUENCE [LARGE SCALE GENOMIC DNA]</scope>
    <source>
        <strain evidence="1 2">AR_0356</strain>
    </source>
</reference>
<dbReference type="SUPFAM" id="SSF51735">
    <property type="entry name" value="NAD(P)-binding Rossmann-fold domains"/>
    <property type="match status" value="1"/>
</dbReference>
<organism evidence="1 2">
    <name type="scientific">Pseudomonas paraeruginosa</name>
    <dbReference type="NCBI Taxonomy" id="2994495"/>
    <lineage>
        <taxon>Bacteria</taxon>
        <taxon>Pseudomonadati</taxon>
        <taxon>Pseudomonadota</taxon>
        <taxon>Gammaproteobacteria</taxon>
        <taxon>Pseudomonadales</taxon>
        <taxon>Pseudomonadaceae</taxon>
        <taxon>Pseudomonas</taxon>
    </lineage>
</organism>
<dbReference type="InterPro" id="IPR052184">
    <property type="entry name" value="SDR_enzymes"/>
</dbReference>
<evidence type="ECO:0000313" key="1">
    <source>
        <dbReference type="EMBL" id="AVK02894.1"/>
    </source>
</evidence>
<dbReference type="EMBL" id="CP027169">
    <property type="protein sequence ID" value="AVK02894.1"/>
    <property type="molecule type" value="Genomic_DNA"/>
</dbReference>
<dbReference type="Proteomes" id="UP000238390">
    <property type="component" value="Chromosome"/>
</dbReference>
<dbReference type="InterPro" id="IPR036291">
    <property type="entry name" value="NAD(P)-bd_dom_sf"/>
</dbReference>
<dbReference type="AlphaFoldDB" id="A0A2R3ILX8"/>
<dbReference type="PANTHER" id="PTHR45458">
    <property type="entry name" value="SHORT-CHAIN DEHYDROGENASE/REDUCTASE SDR"/>
    <property type="match status" value="1"/>
</dbReference>
<dbReference type="Pfam" id="PF00106">
    <property type="entry name" value="adh_short"/>
    <property type="match status" value="1"/>
</dbReference>
<protein>
    <submittedName>
        <fullName evidence="1">KR domain protein</fullName>
    </submittedName>
</protein>
<dbReference type="InterPro" id="IPR002347">
    <property type="entry name" value="SDR_fam"/>
</dbReference>
<keyword evidence="2" id="KW-1185">Reference proteome</keyword>
<dbReference type="GO" id="GO:0016616">
    <property type="term" value="F:oxidoreductase activity, acting on the CH-OH group of donors, NAD or NADP as acceptor"/>
    <property type="evidence" value="ECO:0007669"/>
    <property type="project" value="TreeGrafter"/>
</dbReference>
<dbReference type="RefSeq" id="WP_058145567.1">
    <property type="nucleotide sequence ID" value="NZ_CP027169.1"/>
</dbReference>
<gene>
    <name evidence="1" type="ORF">CSB93_2173</name>
</gene>